<sequence>MDNARLKFAAESFVNLSYWKRLWIIQELLLGKYGLMLMAGQSIVSRYHLTSFHVSHRIRAELLEEQPWPPVLNGVLFPDTNSYNWNDHLHLYYTVCTFSSNHCQDPRDRVFGLQGLVSYDERIKVDYNLSKQEVFLLAVQCIFKAGFFNIEGKYAGLDRASRASSRLEFLQQAEEMRRRLEKLAEYMGVDVVNGEVEHMMLLDFGQARRSTRLPDRSSLRREIARASYCHSNGQG</sequence>
<dbReference type="EMBL" id="SNSC02000018">
    <property type="protein sequence ID" value="TID16413.1"/>
    <property type="molecule type" value="Genomic_DNA"/>
</dbReference>
<dbReference type="InterPro" id="IPR052895">
    <property type="entry name" value="HetReg/Transcr_Mod"/>
</dbReference>
<dbReference type="Proteomes" id="UP000298493">
    <property type="component" value="Unassembled WGS sequence"/>
</dbReference>
<organism evidence="1 2">
    <name type="scientific">Venturia nashicola</name>
    <dbReference type="NCBI Taxonomy" id="86259"/>
    <lineage>
        <taxon>Eukaryota</taxon>
        <taxon>Fungi</taxon>
        <taxon>Dikarya</taxon>
        <taxon>Ascomycota</taxon>
        <taxon>Pezizomycotina</taxon>
        <taxon>Dothideomycetes</taxon>
        <taxon>Pleosporomycetidae</taxon>
        <taxon>Venturiales</taxon>
        <taxon>Venturiaceae</taxon>
        <taxon>Venturia</taxon>
    </lineage>
</organism>
<reference evidence="1 2" key="1">
    <citation type="submission" date="2019-04" db="EMBL/GenBank/DDBJ databases">
        <title>High contiguity whole genome sequence and gene annotation resource for two Venturia nashicola isolates.</title>
        <authorList>
            <person name="Prokchorchik M."/>
            <person name="Won K."/>
            <person name="Lee Y."/>
            <person name="Choi E.D."/>
            <person name="Segonzac C."/>
            <person name="Sohn K.H."/>
        </authorList>
    </citation>
    <scope>NUCLEOTIDE SEQUENCE [LARGE SCALE GENOMIC DNA]</scope>
    <source>
        <strain evidence="1 2">PRI2</strain>
    </source>
</reference>
<accession>A0A4Z1P3V6</accession>
<comment type="caution">
    <text evidence="1">The sequence shown here is derived from an EMBL/GenBank/DDBJ whole genome shotgun (WGS) entry which is preliminary data.</text>
</comment>
<protein>
    <submittedName>
        <fullName evidence="1">HET-domain-containing protein</fullName>
    </submittedName>
</protein>
<name>A0A4Z1P3V6_9PEZI</name>
<evidence type="ECO:0000313" key="2">
    <source>
        <dbReference type="Proteomes" id="UP000298493"/>
    </source>
</evidence>
<gene>
    <name evidence="1" type="ORF">E6O75_ATG11531</name>
</gene>
<evidence type="ECO:0000313" key="1">
    <source>
        <dbReference type="EMBL" id="TID16413.1"/>
    </source>
</evidence>
<dbReference type="PANTHER" id="PTHR24148:SF73">
    <property type="entry name" value="HET DOMAIN PROTEIN (AFU_ORTHOLOGUE AFUA_8G01020)"/>
    <property type="match status" value="1"/>
</dbReference>
<proteinExistence type="predicted"/>
<keyword evidence="2" id="KW-1185">Reference proteome</keyword>
<dbReference type="PANTHER" id="PTHR24148">
    <property type="entry name" value="ANKYRIN REPEAT DOMAIN-CONTAINING PROTEIN 39 HOMOLOG-RELATED"/>
    <property type="match status" value="1"/>
</dbReference>
<dbReference type="AlphaFoldDB" id="A0A4Z1P3V6"/>